<comment type="catalytic activity">
    <reaction evidence="8 9">
        <text>a di-trans,poly-cis-dolichal + NADP(+) = a di-trans,poly-cis-polyprenal + NADPH + H(+)</text>
        <dbReference type="Rhea" id="RHEA:80727"/>
        <dbReference type="Rhea" id="RHEA-COMP:19536"/>
        <dbReference type="Rhea" id="RHEA-COMP:19537"/>
        <dbReference type="ChEBI" id="CHEBI:15378"/>
        <dbReference type="ChEBI" id="CHEBI:57783"/>
        <dbReference type="ChEBI" id="CHEBI:58349"/>
        <dbReference type="ChEBI" id="CHEBI:231623"/>
        <dbReference type="ChEBI" id="CHEBI:231637"/>
        <dbReference type="EC" id="1.3.1.94"/>
    </reaction>
    <physiologicalReaction direction="right-to-left" evidence="8 9">
        <dbReference type="Rhea" id="RHEA:80729"/>
    </physiologicalReaction>
</comment>
<gene>
    <name evidence="11" type="ORF">B4U80_02051</name>
</gene>
<evidence type="ECO:0000259" key="10">
    <source>
        <dbReference type="Pfam" id="PF02544"/>
    </source>
</evidence>
<evidence type="ECO:0000256" key="3">
    <source>
        <dbReference type="ARBA" id="ARBA00022692"/>
    </source>
</evidence>
<organism evidence="11 12">
    <name type="scientific">Leptotrombidium deliense</name>
    <dbReference type="NCBI Taxonomy" id="299467"/>
    <lineage>
        <taxon>Eukaryota</taxon>
        <taxon>Metazoa</taxon>
        <taxon>Ecdysozoa</taxon>
        <taxon>Arthropoda</taxon>
        <taxon>Chelicerata</taxon>
        <taxon>Arachnida</taxon>
        <taxon>Acari</taxon>
        <taxon>Acariformes</taxon>
        <taxon>Trombidiformes</taxon>
        <taxon>Prostigmata</taxon>
        <taxon>Anystina</taxon>
        <taxon>Parasitengona</taxon>
        <taxon>Trombiculoidea</taxon>
        <taxon>Trombiculidae</taxon>
        <taxon>Leptotrombidium</taxon>
    </lineage>
</organism>
<keyword evidence="12" id="KW-1185">Reference proteome</keyword>
<dbReference type="EC" id="1.3.1.94" evidence="2 9"/>
<comment type="similarity">
    <text evidence="6 9">Belongs to the steroid 5-alpha reductase family. Polyprenal reductase subfamily.</text>
</comment>
<keyword evidence="9" id="KW-0256">Endoplasmic reticulum</keyword>
<dbReference type="Proteomes" id="UP000288716">
    <property type="component" value="Unassembled WGS sequence"/>
</dbReference>
<dbReference type="AlphaFoldDB" id="A0A443SHE0"/>
<dbReference type="GO" id="GO:0016095">
    <property type="term" value="P:polyprenol catabolic process"/>
    <property type="evidence" value="ECO:0007669"/>
    <property type="project" value="UniProtKB-UniRule"/>
</dbReference>
<dbReference type="PROSITE" id="PS50244">
    <property type="entry name" value="S5A_REDUCTASE"/>
    <property type="match status" value="1"/>
</dbReference>
<evidence type="ECO:0000256" key="2">
    <source>
        <dbReference type="ARBA" id="ARBA00012522"/>
    </source>
</evidence>
<dbReference type="InterPro" id="IPR001104">
    <property type="entry name" value="3-oxo-5_a-steroid_4-DH_C"/>
</dbReference>
<feature type="domain" description="3-oxo-5-alpha-steroid 4-dehydrogenase C-terminal" evidence="10">
    <location>
        <begin position="3"/>
        <end position="78"/>
    </location>
</feature>
<feature type="non-terminal residue" evidence="11">
    <location>
        <position position="1"/>
    </location>
</feature>
<keyword evidence="5" id="KW-0472">Membrane</keyword>
<dbReference type="PANTHER" id="PTHR14624:SF0">
    <property type="entry name" value="POLYPRENOL REDUCTASE"/>
    <property type="match status" value="1"/>
</dbReference>
<dbReference type="GO" id="GO:0102389">
    <property type="term" value="F:polyprenol reductase activity"/>
    <property type="evidence" value="ECO:0007669"/>
    <property type="project" value="UniProtKB-UniRule"/>
</dbReference>
<dbReference type="GO" id="GO:0160198">
    <property type="term" value="F:polyprenal reductase activity"/>
    <property type="evidence" value="ECO:0007669"/>
    <property type="project" value="UniProtKB-EC"/>
</dbReference>
<evidence type="ECO:0000313" key="12">
    <source>
        <dbReference type="Proteomes" id="UP000288716"/>
    </source>
</evidence>
<evidence type="ECO:0000256" key="4">
    <source>
        <dbReference type="ARBA" id="ARBA00022989"/>
    </source>
</evidence>
<comment type="function">
    <text evidence="9">Plays a key role in early steps of protein N-linked glycosylation by being involved in the conversion of polyprenol into dolichol. Acts as a polyprenal reductase that mediates the reduction of polyprenal into dolichal in a NADP-dependent mechanism. Dolichols are required for the synthesis of dolichol-linked monosaccharides and the oligosaccharide precursor used for N-glycosylation.</text>
</comment>
<dbReference type="VEuPathDB" id="VectorBase:LDEU005140"/>
<comment type="pathway">
    <text evidence="9">Protein modification; protein glycosylation.</text>
</comment>
<keyword evidence="9" id="KW-0560">Oxidoreductase</keyword>
<evidence type="ECO:0000313" key="11">
    <source>
        <dbReference type="EMBL" id="RWS26902.1"/>
    </source>
</evidence>
<dbReference type="EMBL" id="NCKV01002395">
    <property type="protein sequence ID" value="RWS26902.1"/>
    <property type="molecule type" value="Genomic_DNA"/>
</dbReference>
<protein>
    <recommendedName>
        <fullName evidence="7 9">Polyprenal reductase</fullName>
        <ecNumber evidence="2 9">1.3.1.94</ecNumber>
    </recommendedName>
</protein>
<evidence type="ECO:0000256" key="6">
    <source>
        <dbReference type="ARBA" id="ARBA00046320"/>
    </source>
</evidence>
<dbReference type="OrthoDB" id="5788137at2759"/>
<evidence type="ECO:0000256" key="9">
    <source>
        <dbReference type="RuleBase" id="RU367081"/>
    </source>
</evidence>
<keyword evidence="4" id="KW-1133">Transmembrane helix</keyword>
<proteinExistence type="inferred from homology"/>
<dbReference type="InterPro" id="IPR039698">
    <property type="entry name" value="Dfg10/SRD5A3"/>
</dbReference>
<keyword evidence="3" id="KW-0812">Transmembrane</keyword>
<evidence type="ECO:0000256" key="7">
    <source>
        <dbReference type="ARBA" id="ARBA00047186"/>
    </source>
</evidence>
<evidence type="ECO:0000256" key="8">
    <source>
        <dbReference type="ARBA" id="ARBA00049427"/>
    </source>
</evidence>
<keyword evidence="9" id="KW-0521">NADP</keyword>
<dbReference type="UniPathway" id="UPA00378"/>
<accession>A0A443SHE0</accession>
<name>A0A443SHE0_9ACAR</name>
<reference evidence="11 12" key="1">
    <citation type="journal article" date="2018" name="Gigascience">
        <title>Genomes of trombidid mites reveal novel predicted allergens and laterally-transferred genes associated with secondary metabolism.</title>
        <authorList>
            <person name="Dong X."/>
            <person name="Chaisiri K."/>
            <person name="Xia D."/>
            <person name="Armstrong S.D."/>
            <person name="Fang Y."/>
            <person name="Donnelly M.J."/>
            <person name="Kadowaki T."/>
            <person name="McGarry J.W."/>
            <person name="Darby A.C."/>
            <person name="Makepeace B.L."/>
        </authorList>
    </citation>
    <scope>NUCLEOTIDE SEQUENCE [LARGE SCALE GENOMIC DNA]</scope>
    <source>
        <strain evidence="11">UoL-UT</strain>
    </source>
</reference>
<dbReference type="GO" id="GO:0006488">
    <property type="term" value="P:dolichol-linked oligosaccharide biosynthetic process"/>
    <property type="evidence" value="ECO:0007669"/>
    <property type="project" value="UniProtKB-UniRule"/>
</dbReference>
<comment type="caution">
    <text evidence="11">The sequence shown here is derived from an EMBL/GenBank/DDBJ whole genome shotgun (WGS) entry which is preliminary data.</text>
</comment>
<dbReference type="GO" id="GO:0003865">
    <property type="term" value="F:3-oxo-5-alpha-steroid 4-dehydrogenase activity"/>
    <property type="evidence" value="ECO:0007669"/>
    <property type="project" value="TreeGrafter"/>
</dbReference>
<evidence type="ECO:0000256" key="5">
    <source>
        <dbReference type="ARBA" id="ARBA00023136"/>
    </source>
</evidence>
<dbReference type="Pfam" id="PF02544">
    <property type="entry name" value="Steroid_dh"/>
    <property type="match status" value="1"/>
</dbReference>
<evidence type="ECO:0000256" key="1">
    <source>
        <dbReference type="ARBA" id="ARBA00004127"/>
    </source>
</evidence>
<dbReference type="GO" id="GO:0005789">
    <property type="term" value="C:endoplasmic reticulum membrane"/>
    <property type="evidence" value="ECO:0007669"/>
    <property type="project" value="UniProtKB-SubCell"/>
</dbReference>
<dbReference type="STRING" id="299467.A0A443SHE0"/>
<sequence>HLIPRGGLFNYVSCPHYFTEIIIYLSFFLISNCHNSWFPLLFWVTVSQLLNGQVTHQWYKSTFPKYPSNRKAVIPFIF</sequence>
<comment type="subcellular location">
    <subcellularLocation>
        <location evidence="1">Endomembrane system</location>
        <topology evidence="1">Multi-pass membrane protein</topology>
    </subcellularLocation>
    <subcellularLocation>
        <location evidence="9">Endoplasmic reticulum membrane</location>
    </subcellularLocation>
</comment>
<dbReference type="PANTHER" id="PTHR14624">
    <property type="entry name" value="DFG10 PROTEIN"/>
    <property type="match status" value="1"/>
</dbReference>